<reference evidence="10" key="1">
    <citation type="submission" date="2016-04" db="UniProtKB">
        <authorList>
            <consortium name="WormBaseParasite"/>
        </authorList>
    </citation>
    <scope>IDENTIFICATION</scope>
</reference>
<feature type="coiled-coil region" evidence="4">
    <location>
        <begin position="314"/>
        <end position="341"/>
    </location>
</feature>
<feature type="compositionally biased region" description="Polar residues" evidence="5">
    <location>
        <begin position="3563"/>
        <end position="3572"/>
    </location>
</feature>
<dbReference type="Gene3D" id="1.20.58.60">
    <property type="match status" value="20"/>
</dbReference>
<dbReference type="PROSITE" id="PS51460">
    <property type="entry name" value="GAR"/>
    <property type="match status" value="1"/>
</dbReference>
<dbReference type="PANTHER" id="PTHR23169:SF23">
    <property type="entry name" value="SHORT STOP, ISOFORM H"/>
    <property type="match status" value="1"/>
</dbReference>
<dbReference type="Pfam" id="PF02187">
    <property type="entry name" value="GAS2"/>
    <property type="match status" value="1"/>
</dbReference>
<dbReference type="GO" id="GO:0042060">
    <property type="term" value="P:wound healing"/>
    <property type="evidence" value="ECO:0007669"/>
    <property type="project" value="TreeGrafter"/>
</dbReference>
<feature type="domain" description="GAR" evidence="6">
    <location>
        <begin position="3389"/>
        <end position="3461"/>
    </location>
</feature>
<dbReference type="InterPro" id="IPR003108">
    <property type="entry name" value="GAR_dom"/>
</dbReference>
<dbReference type="GO" id="GO:0005737">
    <property type="term" value="C:cytoplasm"/>
    <property type="evidence" value="ECO:0007669"/>
    <property type="project" value="TreeGrafter"/>
</dbReference>
<dbReference type="InterPro" id="IPR002017">
    <property type="entry name" value="Spectrin_repeat"/>
</dbReference>
<sequence>MSGILETLNEITSAVSQRFCFVTSTEDATLAYDRMQEVRMQLVSWSTKIRESIDEVERLCIDGADLLTPQQFHTLKEQRNRLENVYNQLLRHTDKIIECLNELAKFLLEFTNESSIMHSLINEKTREIAIIKAESGDLNCYEMSRAKAKASLEEVISSEYRIKAISSLSSRIQEKLDAYLVEMRIQYPETQFTSVDIHDLLDTLTRLQKDYEILLRSCHELNAFLNKLKICNATYSDNITKAEKLIVDIEHSISSIEEIARNNSVDVDNACILNELESLQQATVDQIALNENVSRSAFELDNALVGTDAHDRIVLENQQRIDDLERRQKRVRQRIEEDIDSWRSKIAKSEGLREGLAGILNWLDDKEEQLSNAPLLPLSIDKLGEMYRDDELAQRELTSHENVLKDLSEEIAKLVSSNPNSANRSLADQVALAKKKFSSLSAISKAQGDNLYDLLIALKNIDKNSKLLDERIEIVNDKFSRVSLADTDSIVNIRAELDDIISDWKEIQQQNNWIHAVPNIIEGSSLEQKMTKIENAVDKVILRANDLTEQQKCLLDQRKTFENLKNEFVCWLKTEENEIKALGRISCNPVELDAQRNACDKLKTDHQCHRFDLEKLDELGSKLVEIDIETFAKTKSKSTSGRVTDAQATTVFRDLSCLRQQYDGIGQMIKARFEKINSTNEKFCEWDLARDDLSRWARNECRLLDTECPVALSMDDASKNILKLERLEKICSKEKQPLIENIRSKAALLMNDSELCDTHLIEISQAEFETHWSALEDQMTIIKNRTNACKQLIQDYDNLDKWLKQKERMVSVIGAVSVDPKVIDSQVLQIEILQGEIDDQNMQRNKINEIAHELVTSNDANSLQIVNRMDALNLRWISLEENVKTMKEALQKIKNISLQFAGLHRKIKLDLLEIHENIEKTGRSALTDQDNYNEHVEKFDFLTSQIGEVEKSLESLKTAVLNSKAEEGATMKEIEARLKWIRENRNRLAELGPISTDPRTLPEQCNQIEQIYQEVLDKEGEITLLRAKLGDQIKKASNSALKSIVESIVSEWNPLLIDVKSKKANVERTTDLVKQITSSFELFNAKQMQCKASMEQLSLSKLSQRYQKMNGVRRTFMRNLKNSIGAMSLNTDDNSNEIFELEQQIERQNVELISLEALGQKLEELAAGPSTNKIKRDIENAINDWKILSRDVRNVTAKHMQQKESLNRYEKCKEDAMNVLHSAEENLKNLTYDKENNKLTKDAIIKTLTDLESIWQLKNRDLNAATKELQNNAYYDGNKNLDDDVVKLEQFYAHLTESLHDLRDEIEKKNDIFAHFKEDIQELNKDFRKLINIELEPIARTGEELQKQRNECEKSLELLDDKAKKCEELNERWKELSDNGVINAAGNLMVLNQLDDIKDDINKQQHVLSQRKRKISMMEQSITNNQRFDFSDIDAICGDINDLLSDEMLLGPIKTDINELRSQQESLRQFREKKLRSVGERVQSITDNCENLMKSAEPQVNVGSLEVIKNKLMDLWNDLNGRLDEREKQVCSAIQKVGDYTDTYNSLIIWLQDTEESMANQRQPSIEHKVVKEQAHANDIFLKHIEEKKQSIDGFKAMIDSLGKISTNDSQQKVMKDKSDEIVGRYGKLVEDAYKRRNRLHEALDLTKQWSEVVTPLKVWLEFAEKSLQQLGKVPTEEKQLKEQMDAQKELLNEIERKRPEFDLIIDLYPQLAQFTSVDEAAELEIIAKSFAARFLDLSTRTNECGDLLHQVAEEIYKFLDHTNTLNDWLDNVEDDMDKLESISIYPEELIEQSSFLTELALAVTQQEALVSKVVEDGRELCRQTTGDQAIALQSRIEILRSRYTELASITDTKIAVLSEALPLSERFHDGCEIVQQWMDAVEQDLQDIDQVPLEVQSTLISQIEDDLGKWRLDVDEIGGISKQLQRLCDAPRADELEAQTDDLSRRFSQLADRVTRKAEKLLSAEKQSRQVLDELDYLNEWFADARERLMNASAPAIDPEYVKKQLKNQRQMNEDIAIMKARLRDAAADARKISRALGDEVTGQDSLLATKIESGRNLSADAARMGEDRLADLEQALALCQEVDQSFGELHSWLEKIENEIDNCPTVSTGNQREQLLKQQTHNAELQLLVQSQKPLMDRFQKTVNALKELCDVDDGSQLEKIAEGIEERYEAIKEAIKQRAEALETAIEHTSRFSDRLDVILSNLGGTAAQIRNADSISADPDRIRSQISDNISLMEELKHKEGVLLSVKEQAREIMEKAKLNDTAVDDISAKIEALDHLWLELNGSLSNRGSLLEETLIKAEQFWTELQKCQKAVDDLRCAIEAIQPATGQPSIIEQQKNTLMVIEGEIREHEPLMMQNLRVAGQDLCEVVDAEERSYVEQQIDVAQNNWASITDLFVRKNTDLIDAMEKAMDFHGLLNEILNYLSNMEGKAANLAPVSGINLNEIRDELNKVNELRALLDEKALQKEQLNQLCAGLCVGAQVNHSSAIRMPINDLNSRWNRLYSSLNERQQQMERALLEMGQFSQAYDQLMKWIEKTETVLDEIDPRPRNLKQAEIEICKHKVVQNDILAHEGSVDTLNLAAKRILTADPNSASITQPKIDALNARWHTLVDKLEDIWEQLNESRKAAENLGGEIDKWFLWLQDKDADLSHAKACGGLPETALAQLDDFLVLKAEIEQNRAELNAHIENAEKYLLENFENGDTWVAQREVQLKKKWVQVQEKMIDREQKLRIALADAEELHSSMAVMNEWLSSAETRLGRLQPVSRIPGTLEKQIAEQSSFQSEISVHREFMTDIHSKGTKMQYYCEKKDAIPIKNLLVSMKHRFDKIISRCTDRTKQLNSALQESQIFFSACTDLIEWIDRSTIWLNEQTVQVTSGDRVREALSKHKEFQQELNDKQPIYDSICKKGKSLSEHAPRDEQNSLNEIIENLRKKWSQICSSALQSGEFDEALSSLTECLAKELPILRENEKINVHGDLETVNQLFDAHKSLCEQIESRQSSMESVRRRAEQIFQCKDDTESLKGLQEKLEKLDVDWTEFNTLAKQRSARLEEALNEAKSFDCEVHWILEFLPCIEARVRAKSNIVEDENEILEQMDEIAQIRKQMDDEQSRMDSVLTAGHNIQSKCHPDAEQNMRCWIRILQTRWDEVSQMIDGKRDDLEKHLNELRNQECLIADLLKFISVKDAELKILDTGPLPEDSDVIKRLIDDHENFEMVLREHQPQIDDATKSRKRVETEIKARNSNVFPRRERSIRHPKSEQLSDRWKKLWIDSMDYGRRLREMKEYLDEVKRLESFSFEEWRQRYLEWTDSGKSRISDLFRRIDKSGTGRVPRIAFIDGIIASKFNTTRLEMQKVADVFDKGDGMIDAKEFMSKLRYDYRKKMPSKQKTDGEKISEEVLRQSEQCNCYNPYKIQKVGEGHYRFGDTQIKRMVRILRSTVMVRVGGGWVALDEFLHKHDPCRAKGRTNIDLQRCFYDDVRPEGAYDTMEVFTKTSRLTPNRDTPLLNFSDSLMSTRYNITPGPITKIREKTERSMPMYNPRRASNFSHNSPLITPHSSRRQSDVTHGSQSDIFNISRSDSRCSDISENFERPTRIPSLRGKKGIGYGYSSRTNSQSH</sequence>
<feature type="coiled-coil region" evidence="4">
    <location>
        <begin position="3086"/>
        <end position="3113"/>
    </location>
</feature>
<dbReference type="SUPFAM" id="SSF143575">
    <property type="entry name" value="GAS2 domain-like"/>
    <property type="match status" value="1"/>
</dbReference>
<feature type="region of interest" description="Disordered" evidence="5">
    <location>
        <begin position="3537"/>
        <end position="3616"/>
    </location>
</feature>
<evidence type="ECO:0000256" key="5">
    <source>
        <dbReference type="SAM" id="MobiDB-lite"/>
    </source>
</evidence>
<evidence type="ECO:0000259" key="6">
    <source>
        <dbReference type="PROSITE" id="PS51460"/>
    </source>
</evidence>
<evidence type="ECO:0000313" key="7">
    <source>
        <dbReference type="EMBL" id="VDN59904.1"/>
    </source>
</evidence>
<dbReference type="STRING" id="318479.A0A158Q5E4"/>
<dbReference type="Pfam" id="PF00435">
    <property type="entry name" value="Spectrin"/>
    <property type="match status" value="4"/>
</dbReference>
<dbReference type="InterPro" id="IPR011992">
    <property type="entry name" value="EF-hand-dom_pair"/>
</dbReference>
<evidence type="ECO:0000256" key="1">
    <source>
        <dbReference type="ARBA" id="ARBA00004245"/>
    </source>
</evidence>
<dbReference type="Gene3D" id="3.30.920.20">
    <property type="entry name" value="Gas2-like domain"/>
    <property type="match status" value="1"/>
</dbReference>
<dbReference type="WBParaSite" id="DME_0000714701-mRNA-1">
    <property type="protein sequence ID" value="DME_0000714701-mRNA-1"/>
    <property type="gene ID" value="DME_0000714701"/>
</dbReference>
<dbReference type="GO" id="GO:0030056">
    <property type="term" value="C:hemidesmosome"/>
    <property type="evidence" value="ECO:0007669"/>
    <property type="project" value="TreeGrafter"/>
</dbReference>
<dbReference type="GO" id="GO:0005198">
    <property type="term" value="F:structural molecule activity"/>
    <property type="evidence" value="ECO:0007669"/>
    <property type="project" value="TreeGrafter"/>
</dbReference>
<feature type="compositionally biased region" description="Polar residues" evidence="5">
    <location>
        <begin position="3541"/>
        <end position="3555"/>
    </location>
</feature>
<keyword evidence="9" id="KW-1185">Reference proteome</keyword>
<dbReference type="SUPFAM" id="SSF46966">
    <property type="entry name" value="Spectrin repeat"/>
    <property type="match status" value="19"/>
</dbReference>
<dbReference type="SMART" id="SM00243">
    <property type="entry name" value="GAS2"/>
    <property type="match status" value="1"/>
</dbReference>
<gene>
    <name evidence="7" type="ORF">DME_LOCUS9877</name>
</gene>
<dbReference type="SUPFAM" id="SSF47473">
    <property type="entry name" value="EF-hand"/>
    <property type="match status" value="1"/>
</dbReference>
<protein>
    <submittedName>
        <fullName evidence="10">GAR domain-containing protein</fullName>
    </submittedName>
</protein>
<dbReference type="InterPro" id="IPR036534">
    <property type="entry name" value="GAR_dom_sf"/>
</dbReference>
<dbReference type="SMART" id="SM00150">
    <property type="entry name" value="SPEC"/>
    <property type="match status" value="21"/>
</dbReference>
<organism evidence="8 10">
    <name type="scientific">Dracunculus medinensis</name>
    <name type="common">Guinea worm</name>
    <dbReference type="NCBI Taxonomy" id="318479"/>
    <lineage>
        <taxon>Eukaryota</taxon>
        <taxon>Metazoa</taxon>
        <taxon>Ecdysozoa</taxon>
        <taxon>Nematoda</taxon>
        <taxon>Chromadorea</taxon>
        <taxon>Rhabditida</taxon>
        <taxon>Spirurina</taxon>
        <taxon>Dracunculoidea</taxon>
        <taxon>Dracunculidae</taxon>
        <taxon>Dracunculus</taxon>
    </lineage>
</organism>
<dbReference type="GO" id="GO:0008017">
    <property type="term" value="F:microtubule binding"/>
    <property type="evidence" value="ECO:0007669"/>
    <property type="project" value="InterPro"/>
</dbReference>
<evidence type="ECO:0000256" key="4">
    <source>
        <dbReference type="SAM" id="Coils"/>
    </source>
</evidence>
<keyword evidence="2" id="KW-0963">Cytoplasm</keyword>
<dbReference type="EMBL" id="UYYG01001194">
    <property type="protein sequence ID" value="VDN59904.1"/>
    <property type="molecule type" value="Genomic_DNA"/>
</dbReference>
<dbReference type="OrthoDB" id="2250192at2759"/>
<dbReference type="InterPro" id="IPR018159">
    <property type="entry name" value="Spectrin/alpha-actinin"/>
</dbReference>
<evidence type="ECO:0000256" key="3">
    <source>
        <dbReference type="ARBA" id="ARBA00023212"/>
    </source>
</evidence>
<evidence type="ECO:0000256" key="2">
    <source>
        <dbReference type="ARBA" id="ARBA00022490"/>
    </source>
</evidence>
<dbReference type="GO" id="GO:0005886">
    <property type="term" value="C:plasma membrane"/>
    <property type="evidence" value="ECO:0007669"/>
    <property type="project" value="UniProtKB-SubCell"/>
</dbReference>
<dbReference type="GO" id="GO:0045104">
    <property type="term" value="P:intermediate filament cytoskeleton organization"/>
    <property type="evidence" value="ECO:0007669"/>
    <property type="project" value="InterPro"/>
</dbReference>
<feature type="coiled-coil region" evidence="4">
    <location>
        <begin position="1292"/>
        <end position="1379"/>
    </location>
</feature>
<feature type="coiled-coil region" evidence="4">
    <location>
        <begin position="1206"/>
        <end position="1233"/>
    </location>
</feature>
<evidence type="ECO:0000313" key="8">
    <source>
        <dbReference type="Proteomes" id="UP000038040"/>
    </source>
</evidence>
<accession>A0A158Q5E4</accession>
<keyword evidence="4" id="KW-0175">Coiled coil</keyword>
<dbReference type="Proteomes" id="UP000274756">
    <property type="component" value="Unassembled WGS sequence"/>
</dbReference>
<evidence type="ECO:0000313" key="9">
    <source>
        <dbReference type="Proteomes" id="UP000274756"/>
    </source>
</evidence>
<dbReference type="GO" id="GO:0031122">
    <property type="term" value="P:cytoplasmic microtubule organization"/>
    <property type="evidence" value="ECO:0007669"/>
    <property type="project" value="TreeGrafter"/>
</dbReference>
<dbReference type="GO" id="GO:0005882">
    <property type="term" value="C:intermediate filament"/>
    <property type="evidence" value="ECO:0007669"/>
    <property type="project" value="TreeGrafter"/>
</dbReference>
<keyword evidence="3" id="KW-0206">Cytoskeleton</keyword>
<name>A0A158Q5E4_DRAME</name>
<feature type="coiled-coil region" evidence="4">
    <location>
        <begin position="390"/>
        <end position="417"/>
    </location>
</feature>
<dbReference type="Proteomes" id="UP000038040">
    <property type="component" value="Unplaced"/>
</dbReference>
<dbReference type="Gene3D" id="1.10.238.10">
    <property type="entry name" value="EF-hand"/>
    <property type="match status" value="1"/>
</dbReference>
<comment type="subcellular location">
    <subcellularLocation>
        <location evidence="1">Cytoplasm</location>
        <location evidence="1">Cytoskeleton</location>
    </subcellularLocation>
</comment>
<proteinExistence type="predicted"/>
<feature type="coiled-coil region" evidence="4">
    <location>
        <begin position="2445"/>
        <end position="2475"/>
    </location>
</feature>
<dbReference type="CDD" id="cd00176">
    <property type="entry name" value="SPEC"/>
    <property type="match status" value="8"/>
</dbReference>
<reference evidence="7 9" key="2">
    <citation type="submission" date="2018-11" db="EMBL/GenBank/DDBJ databases">
        <authorList>
            <consortium name="Pathogen Informatics"/>
        </authorList>
    </citation>
    <scope>NUCLEOTIDE SEQUENCE [LARGE SCALE GENOMIC DNA]</scope>
</reference>
<feature type="compositionally biased region" description="Basic and acidic residues" evidence="5">
    <location>
        <begin position="3577"/>
        <end position="3592"/>
    </location>
</feature>
<dbReference type="InterPro" id="IPR043197">
    <property type="entry name" value="Plakin"/>
</dbReference>
<dbReference type="PANTHER" id="PTHR23169">
    <property type="entry name" value="ENVOPLAKIN"/>
    <property type="match status" value="1"/>
</dbReference>
<evidence type="ECO:0000313" key="10">
    <source>
        <dbReference type="WBParaSite" id="DME_0000714701-mRNA-1"/>
    </source>
</evidence>